<dbReference type="Pfam" id="PF04134">
    <property type="entry name" value="DCC1-like"/>
    <property type="match status" value="1"/>
</dbReference>
<name>A0A381SVU7_9ZZZZ</name>
<proteinExistence type="predicted"/>
<evidence type="ECO:0008006" key="2">
    <source>
        <dbReference type="Google" id="ProtNLM"/>
    </source>
</evidence>
<protein>
    <recommendedName>
        <fullName evidence="2">DUF393 domain-containing protein</fullName>
    </recommendedName>
</protein>
<reference evidence="1" key="1">
    <citation type="submission" date="2018-05" db="EMBL/GenBank/DDBJ databases">
        <authorList>
            <person name="Lanie J.A."/>
            <person name="Ng W.-L."/>
            <person name="Kazmierczak K.M."/>
            <person name="Andrzejewski T.M."/>
            <person name="Davidsen T.M."/>
            <person name="Wayne K.J."/>
            <person name="Tettelin H."/>
            <person name="Glass J.I."/>
            <person name="Rusch D."/>
            <person name="Podicherti R."/>
            <person name="Tsui H.-C.T."/>
            <person name="Winkler M.E."/>
        </authorList>
    </citation>
    <scope>NUCLEOTIDE SEQUENCE</scope>
</reference>
<dbReference type="EMBL" id="UINC01003568">
    <property type="protein sequence ID" value="SVA07458.1"/>
    <property type="molecule type" value="Genomic_DNA"/>
</dbReference>
<dbReference type="InterPro" id="IPR007263">
    <property type="entry name" value="DCC1-like"/>
</dbReference>
<evidence type="ECO:0000313" key="1">
    <source>
        <dbReference type="EMBL" id="SVA07458.1"/>
    </source>
</evidence>
<dbReference type="PANTHER" id="PTHR34290">
    <property type="entry name" value="SI:CH73-390P7.2"/>
    <property type="match status" value="1"/>
</dbReference>
<sequence>MSTAGHQLIYDDSCGFCQRSVGLLRRLDWFNTIEPVPMSAAVDLMAKHFISLDAMMAAMHLVTRQGKVYAGAEAVREFGLRMPLLFPLAVAMRLGFVLRLAKWAYKKTSANRYKISRGLKCEAGGCLIHRKH</sequence>
<dbReference type="AlphaFoldDB" id="A0A381SVU7"/>
<accession>A0A381SVU7</accession>
<gene>
    <name evidence="1" type="ORF">METZ01_LOCUS60312</name>
</gene>
<dbReference type="InterPro" id="IPR044691">
    <property type="entry name" value="DCC1_Trx"/>
</dbReference>
<dbReference type="PANTHER" id="PTHR34290:SF2">
    <property type="entry name" value="OS04G0668800 PROTEIN"/>
    <property type="match status" value="1"/>
</dbReference>
<organism evidence="1">
    <name type="scientific">marine metagenome</name>
    <dbReference type="NCBI Taxonomy" id="408172"/>
    <lineage>
        <taxon>unclassified sequences</taxon>
        <taxon>metagenomes</taxon>
        <taxon>ecological metagenomes</taxon>
    </lineage>
</organism>
<dbReference type="GO" id="GO:0015035">
    <property type="term" value="F:protein-disulfide reductase activity"/>
    <property type="evidence" value="ECO:0007669"/>
    <property type="project" value="InterPro"/>
</dbReference>